<reference evidence="3 4" key="1">
    <citation type="submission" date="2023-09" db="EMBL/GenBank/DDBJ databases">
        <title>Xinfangfangia sedmenti sp. nov., isolated the sedment.</title>
        <authorList>
            <person name="Xu L."/>
        </authorList>
    </citation>
    <scope>NUCLEOTIDE SEQUENCE [LARGE SCALE GENOMIC DNA]</scope>
    <source>
        <strain evidence="3 4">LG-4</strain>
    </source>
</reference>
<dbReference type="EMBL" id="JAVKPH010000007">
    <property type="protein sequence ID" value="MDR5652706.1"/>
    <property type="molecule type" value="Genomic_DNA"/>
</dbReference>
<accession>A0ABU1F749</accession>
<proteinExistence type="predicted"/>
<dbReference type="NCBIfam" id="NF009270">
    <property type="entry name" value="PRK12627.1"/>
    <property type="match status" value="1"/>
</dbReference>
<keyword evidence="4" id="KW-1185">Reference proteome</keyword>
<sequence>MLPKLEVIEMTRALAAHAGARQEAVARNVANADTPGYRAADLPGFAAAYRGTGDTQMRATRAGHLGSGGQSVTLAARALTAEAAPNGNTVSLEQEMVRAAEVRQQHDMALSIYTSLSGVLRSSLGRR</sequence>
<dbReference type="Pfam" id="PF00460">
    <property type="entry name" value="Flg_bb_rod"/>
    <property type="match status" value="1"/>
</dbReference>
<comment type="subcellular location">
    <subcellularLocation>
        <location evidence="1">Bacterial flagellum basal body</location>
    </subcellularLocation>
</comment>
<feature type="domain" description="Flagellar basal body rod protein N-terminal" evidence="2">
    <location>
        <begin position="20"/>
        <end position="38"/>
    </location>
</feature>
<comment type="caution">
    <text evidence="3">The sequence shown here is derived from an EMBL/GenBank/DDBJ whole genome shotgun (WGS) entry which is preliminary data.</text>
</comment>
<protein>
    <submittedName>
        <fullName evidence="3">FlgB family protein</fullName>
    </submittedName>
</protein>
<evidence type="ECO:0000313" key="3">
    <source>
        <dbReference type="EMBL" id="MDR5652706.1"/>
    </source>
</evidence>
<dbReference type="RefSeq" id="WP_310456944.1">
    <property type="nucleotide sequence ID" value="NZ_JAVKPH010000007.1"/>
</dbReference>
<evidence type="ECO:0000313" key="4">
    <source>
        <dbReference type="Proteomes" id="UP001247754"/>
    </source>
</evidence>
<name>A0ABU1F749_9RHOB</name>
<gene>
    <name evidence="3" type="ORF">RGD00_08830</name>
</gene>
<dbReference type="Proteomes" id="UP001247754">
    <property type="component" value="Unassembled WGS sequence"/>
</dbReference>
<evidence type="ECO:0000256" key="1">
    <source>
        <dbReference type="ARBA" id="ARBA00004117"/>
    </source>
</evidence>
<evidence type="ECO:0000259" key="2">
    <source>
        <dbReference type="Pfam" id="PF00460"/>
    </source>
</evidence>
<dbReference type="InterPro" id="IPR001444">
    <property type="entry name" value="Flag_bb_rod_N"/>
</dbReference>
<organism evidence="3 4">
    <name type="scientific">Ruixingdingia sedimenti</name>
    <dbReference type="NCBI Taxonomy" id="3073604"/>
    <lineage>
        <taxon>Bacteria</taxon>
        <taxon>Pseudomonadati</taxon>
        <taxon>Pseudomonadota</taxon>
        <taxon>Alphaproteobacteria</taxon>
        <taxon>Rhodobacterales</taxon>
        <taxon>Paracoccaceae</taxon>
        <taxon>Ruixingdingia</taxon>
    </lineage>
</organism>